<dbReference type="PANTHER" id="PTHR46494:SF3">
    <property type="entry name" value="ZINC TRANSPORT PROTEIN ZNTB"/>
    <property type="match status" value="1"/>
</dbReference>
<evidence type="ECO:0000256" key="2">
    <source>
        <dbReference type="ARBA" id="ARBA00009765"/>
    </source>
</evidence>
<dbReference type="SUPFAM" id="SSF143865">
    <property type="entry name" value="CorA soluble domain-like"/>
    <property type="match status" value="1"/>
</dbReference>
<dbReference type="InterPro" id="IPR045863">
    <property type="entry name" value="CorA_TM1_TM2"/>
</dbReference>
<dbReference type="GO" id="GO:0000287">
    <property type="term" value="F:magnesium ion binding"/>
    <property type="evidence" value="ECO:0007669"/>
    <property type="project" value="TreeGrafter"/>
</dbReference>
<dbReference type="GO" id="GO:0015095">
    <property type="term" value="F:magnesium ion transmembrane transporter activity"/>
    <property type="evidence" value="ECO:0007669"/>
    <property type="project" value="TreeGrafter"/>
</dbReference>
<dbReference type="InterPro" id="IPR045861">
    <property type="entry name" value="CorA_cytoplasmic_dom"/>
</dbReference>
<dbReference type="SUPFAM" id="SSF144083">
    <property type="entry name" value="Magnesium transport protein CorA, transmembrane region"/>
    <property type="match status" value="1"/>
</dbReference>
<evidence type="ECO:0000256" key="3">
    <source>
        <dbReference type="ARBA" id="ARBA00022448"/>
    </source>
</evidence>
<accession>E6VJ99</accession>
<comment type="similarity">
    <text evidence="2">Belongs to the CorA metal ion transporter (MIT) (TC 1.A.35) family.</text>
</comment>
<dbReference type="HOGENOM" id="CLU_007127_2_1_5"/>
<dbReference type="Gene3D" id="1.20.58.340">
    <property type="entry name" value="Magnesium transport protein CorA, transmembrane region"/>
    <property type="match status" value="2"/>
</dbReference>
<dbReference type="GO" id="GO:0050897">
    <property type="term" value="F:cobalt ion binding"/>
    <property type="evidence" value="ECO:0007669"/>
    <property type="project" value="TreeGrafter"/>
</dbReference>
<reference evidence="12" key="1">
    <citation type="submission" date="2010-12" db="EMBL/GenBank/DDBJ databases">
        <title>Complete sequence of Rhodopseudomonas palustris DX-1.</title>
        <authorList>
            <consortium name="US DOE Joint Genome Institute"/>
            <person name="Lucas S."/>
            <person name="Copeland A."/>
            <person name="Lapidus A."/>
            <person name="Cheng J.-F."/>
            <person name="Goodwin L."/>
            <person name="Pitluck S."/>
            <person name="Misra M."/>
            <person name="Chertkov O."/>
            <person name="Detter J.C."/>
            <person name="Han C."/>
            <person name="Tapia R."/>
            <person name="Land M."/>
            <person name="Hauser L."/>
            <person name="Kyrpides N."/>
            <person name="Ivanova N."/>
            <person name="Ovchinnikova G."/>
            <person name="Logan B."/>
            <person name="Oda Y."/>
            <person name="Harwood C."/>
            <person name="Woyke T."/>
        </authorList>
    </citation>
    <scope>NUCLEOTIDE SEQUENCE [LARGE SCALE GENOMIC DNA]</scope>
    <source>
        <strain evidence="12">DX-1</strain>
    </source>
</reference>
<dbReference type="Proteomes" id="UP000001402">
    <property type="component" value="Chromosome"/>
</dbReference>
<dbReference type="InterPro" id="IPR002523">
    <property type="entry name" value="MgTranspt_CorA/ZnTranspt_ZntB"/>
</dbReference>
<dbReference type="GO" id="GO:0015087">
    <property type="term" value="F:cobalt ion transmembrane transporter activity"/>
    <property type="evidence" value="ECO:0007669"/>
    <property type="project" value="TreeGrafter"/>
</dbReference>
<dbReference type="KEGG" id="rpx:Rpdx1_1622"/>
<keyword evidence="8 11" id="KW-1133">Transmembrane helix</keyword>
<keyword evidence="7" id="KW-0862">Zinc</keyword>
<feature type="transmembrane region" description="Helical" evidence="11">
    <location>
        <begin position="290"/>
        <end position="312"/>
    </location>
</feature>
<evidence type="ECO:0000256" key="5">
    <source>
        <dbReference type="ARBA" id="ARBA00022519"/>
    </source>
</evidence>
<dbReference type="AlphaFoldDB" id="E6VJ99"/>
<protein>
    <submittedName>
        <fullName evidence="12">Mg2 transporter protein CorA family protein</fullName>
    </submittedName>
</protein>
<keyword evidence="4" id="KW-1003">Cell membrane</keyword>
<keyword evidence="10 11" id="KW-0472">Membrane</keyword>
<keyword evidence="3" id="KW-0813">Transport</keyword>
<proteinExistence type="inferred from homology"/>
<evidence type="ECO:0000256" key="6">
    <source>
        <dbReference type="ARBA" id="ARBA00022692"/>
    </source>
</evidence>
<dbReference type="OrthoDB" id="9803484at2"/>
<feature type="transmembrane region" description="Helical" evidence="11">
    <location>
        <begin position="324"/>
        <end position="342"/>
    </location>
</feature>
<evidence type="ECO:0000256" key="7">
    <source>
        <dbReference type="ARBA" id="ARBA00022833"/>
    </source>
</evidence>
<evidence type="ECO:0000256" key="9">
    <source>
        <dbReference type="ARBA" id="ARBA00023065"/>
    </source>
</evidence>
<dbReference type="CDD" id="cd12834">
    <property type="entry name" value="ZntB_u1"/>
    <property type="match status" value="1"/>
</dbReference>
<dbReference type="PANTHER" id="PTHR46494">
    <property type="entry name" value="CORA FAMILY METAL ION TRANSPORTER (EUROFUNG)"/>
    <property type="match status" value="1"/>
</dbReference>
<dbReference type="GO" id="GO:0005886">
    <property type="term" value="C:plasma membrane"/>
    <property type="evidence" value="ECO:0007669"/>
    <property type="project" value="UniProtKB-SubCell"/>
</dbReference>
<evidence type="ECO:0000256" key="11">
    <source>
        <dbReference type="SAM" id="Phobius"/>
    </source>
</evidence>
<evidence type="ECO:0000313" key="13">
    <source>
        <dbReference type="Proteomes" id="UP000001402"/>
    </source>
</evidence>
<dbReference type="Pfam" id="PF01544">
    <property type="entry name" value="CorA"/>
    <property type="match status" value="1"/>
</dbReference>
<evidence type="ECO:0000256" key="1">
    <source>
        <dbReference type="ARBA" id="ARBA00004651"/>
    </source>
</evidence>
<dbReference type="Gene3D" id="3.30.460.20">
    <property type="entry name" value="CorA soluble domain-like"/>
    <property type="match status" value="1"/>
</dbReference>
<evidence type="ECO:0000256" key="10">
    <source>
        <dbReference type="ARBA" id="ARBA00023136"/>
    </source>
</evidence>
<name>E6VJ99_RHOPX</name>
<evidence type="ECO:0000256" key="4">
    <source>
        <dbReference type="ARBA" id="ARBA00022475"/>
    </source>
</evidence>
<dbReference type="BioCyc" id="RPAL652103:RPDX1_RS07965-MONOMER"/>
<dbReference type="STRING" id="652103.Rpdx1_1622"/>
<dbReference type="EMBL" id="CP002418">
    <property type="protein sequence ID" value="ADU43240.1"/>
    <property type="molecule type" value="Genomic_DNA"/>
</dbReference>
<evidence type="ECO:0000313" key="12">
    <source>
        <dbReference type="EMBL" id="ADU43240.1"/>
    </source>
</evidence>
<comment type="subcellular location">
    <subcellularLocation>
        <location evidence="1">Cell membrane</location>
        <topology evidence="1">Multi-pass membrane protein</topology>
    </subcellularLocation>
</comment>
<dbReference type="eggNOG" id="COG0598">
    <property type="taxonomic scope" value="Bacteria"/>
</dbReference>
<keyword evidence="9" id="KW-0406">Ion transport</keyword>
<keyword evidence="5" id="KW-0997">Cell inner membrane</keyword>
<evidence type="ECO:0000256" key="8">
    <source>
        <dbReference type="ARBA" id="ARBA00022989"/>
    </source>
</evidence>
<keyword evidence="6 11" id="KW-0812">Transmembrane</keyword>
<organism evidence="12 13">
    <name type="scientific">Rhodopseudomonas palustris (strain DX-1)</name>
    <dbReference type="NCBI Taxonomy" id="652103"/>
    <lineage>
        <taxon>Bacteria</taxon>
        <taxon>Pseudomonadati</taxon>
        <taxon>Pseudomonadota</taxon>
        <taxon>Alphaproteobacteria</taxon>
        <taxon>Hyphomicrobiales</taxon>
        <taxon>Nitrobacteraceae</taxon>
        <taxon>Rhodopseudomonas</taxon>
    </lineage>
</organism>
<gene>
    <name evidence="12" type="ordered locus">Rpdx1_1622</name>
</gene>
<sequence length="349" mass="38173">MPTVLPLAGDVRFSVPAAEPAAGGASAHPMVPGLIWAFRIGPDGVAQAKPDGVLPLEPHDGWSWLHLDLTDTRALHWIGGTELPPPAKALLQAADAYQQIHNVGGCVYGAIADLGRDIDEITEDIGLLRFVMTEHLVITGRHQPLGAVDEARRALETGHRVENCAGLFDMIVHNVAEAIEAIADDMAQALDRLEEKLLTDDTDELRQGLGRLRRSCVRLHRHLSGLRVLLHRFDRDGAELAPRLRPCAGKLAQRLDGLDHSVVEMRERSRLLQEELHLQIEEQGNSSLRVLSVLTALLLPPTLVTGMFGMNLHGLPFAEDGGGFVWAIVIMLLSSIVAYVVMKRFGLIR</sequence>